<dbReference type="InterPro" id="IPR009057">
    <property type="entry name" value="Homeodomain-like_sf"/>
</dbReference>
<dbReference type="PANTHER" id="PTHR43280:SF13">
    <property type="entry name" value="HTH-TYPE TRANSCRIPTIONAL ACTIVATOR RHAR"/>
    <property type="match status" value="1"/>
</dbReference>
<dbReference type="Proteomes" id="UP000281474">
    <property type="component" value="Unassembled WGS sequence"/>
</dbReference>
<dbReference type="PRINTS" id="PR00032">
    <property type="entry name" value="HTHARAC"/>
</dbReference>
<keyword evidence="6" id="KW-1185">Reference proteome</keyword>
<evidence type="ECO:0000256" key="3">
    <source>
        <dbReference type="ARBA" id="ARBA00023163"/>
    </source>
</evidence>
<sequence length="232" mass="27344">MSAIQILLFKQPGKLHRKDEVIEIEANQLIVTSEDVTATAISRDCWLNVYCYPGELHGLYNEISELIDTKQEFKHFRADEVKSIPVYNNLIKVFEQLISNREMLMKFVFIYCLSMDKSYFSNLFKYFLTYNDEVLRYIETNFMKPWPVNRFAEDLKVDARKLNFIFYKNYGVSAKKWLLDKRLSFARQQLLGTDKKVIDIAYESGFSNSSHFTDAFKKRYSCCPTTLRSSVN</sequence>
<keyword evidence="2" id="KW-0238">DNA-binding</keyword>
<dbReference type="OrthoDB" id="6397815at2"/>
<dbReference type="GO" id="GO:0003700">
    <property type="term" value="F:DNA-binding transcription factor activity"/>
    <property type="evidence" value="ECO:0007669"/>
    <property type="project" value="InterPro"/>
</dbReference>
<dbReference type="InterPro" id="IPR020449">
    <property type="entry name" value="Tscrpt_reg_AraC-type_HTH"/>
</dbReference>
<dbReference type="Pfam" id="PF12833">
    <property type="entry name" value="HTH_18"/>
    <property type="match status" value="1"/>
</dbReference>
<gene>
    <name evidence="5" type="ORF">D5018_10480</name>
</gene>
<evidence type="ECO:0000313" key="5">
    <source>
        <dbReference type="EMBL" id="RLV59786.1"/>
    </source>
</evidence>
<dbReference type="AlphaFoldDB" id="A0A3L8PWP1"/>
<name>A0A3L8PWP1_9GAMM</name>
<dbReference type="InterPro" id="IPR018060">
    <property type="entry name" value="HTH_AraC"/>
</dbReference>
<keyword evidence="3" id="KW-0804">Transcription</keyword>
<dbReference type="Gene3D" id="1.10.10.60">
    <property type="entry name" value="Homeodomain-like"/>
    <property type="match status" value="1"/>
</dbReference>
<evidence type="ECO:0000256" key="2">
    <source>
        <dbReference type="ARBA" id="ARBA00023125"/>
    </source>
</evidence>
<evidence type="ECO:0000313" key="6">
    <source>
        <dbReference type="Proteomes" id="UP000281474"/>
    </source>
</evidence>
<dbReference type="RefSeq" id="WP_121838955.1">
    <property type="nucleotide sequence ID" value="NZ_ML014776.1"/>
</dbReference>
<organism evidence="5 6">
    <name type="scientific">Parashewanella curva</name>
    <dbReference type="NCBI Taxonomy" id="2338552"/>
    <lineage>
        <taxon>Bacteria</taxon>
        <taxon>Pseudomonadati</taxon>
        <taxon>Pseudomonadota</taxon>
        <taxon>Gammaproteobacteria</taxon>
        <taxon>Alteromonadales</taxon>
        <taxon>Shewanellaceae</taxon>
        <taxon>Parashewanella</taxon>
    </lineage>
</organism>
<protein>
    <submittedName>
        <fullName evidence="5">AraC family transcriptional regulator</fullName>
    </submittedName>
</protein>
<dbReference type="SMART" id="SM00342">
    <property type="entry name" value="HTH_ARAC"/>
    <property type="match status" value="1"/>
</dbReference>
<dbReference type="GO" id="GO:0043565">
    <property type="term" value="F:sequence-specific DNA binding"/>
    <property type="evidence" value="ECO:0007669"/>
    <property type="project" value="InterPro"/>
</dbReference>
<comment type="caution">
    <text evidence="5">The sequence shown here is derived from an EMBL/GenBank/DDBJ whole genome shotgun (WGS) entry which is preliminary data.</text>
</comment>
<dbReference type="PROSITE" id="PS01124">
    <property type="entry name" value="HTH_ARAC_FAMILY_2"/>
    <property type="match status" value="1"/>
</dbReference>
<evidence type="ECO:0000256" key="1">
    <source>
        <dbReference type="ARBA" id="ARBA00023015"/>
    </source>
</evidence>
<dbReference type="SUPFAM" id="SSF46689">
    <property type="entry name" value="Homeodomain-like"/>
    <property type="match status" value="1"/>
</dbReference>
<feature type="domain" description="HTH araC/xylS-type" evidence="4">
    <location>
        <begin position="132"/>
        <end position="230"/>
    </location>
</feature>
<dbReference type="EMBL" id="QZEI01000027">
    <property type="protein sequence ID" value="RLV59786.1"/>
    <property type="molecule type" value="Genomic_DNA"/>
</dbReference>
<accession>A0A3L8PWP1</accession>
<evidence type="ECO:0000259" key="4">
    <source>
        <dbReference type="PROSITE" id="PS01124"/>
    </source>
</evidence>
<keyword evidence="1" id="KW-0805">Transcription regulation</keyword>
<reference evidence="5 6" key="1">
    <citation type="submission" date="2018-09" db="EMBL/GenBank/DDBJ databases">
        <title>Phylogeny of the Shewanellaceae, and recommendation for two new genera, Pseudoshewanella and Parashewanella.</title>
        <authorList>
            <person name="Wang G."/>
        </authorList>
    </citation>
    <scope>NUCLEOTIDE SEQUENCE [LARGE SCALE GENOMIC DNA]</scope>
    <source>
        <strain evidence="5 6">C51</strain>
    </source>
</reference>
<dbReference type="PANTHER" id="PTHR43280">
    <property type="entry name" value="ARAC-FAMILY TRANSCRIPTIONAL REGULATOR"/>
    <property type="match status" value="1"/>
</dbReference>
<proteinExistence type="predicted"/>